<gene>
    <name evidence="1" type="ORF">H6G83_16860</name>
</gene>
<accession>A0ABR8D518</accession>
<dbReference type="RefSeq" id="WP_190474361.1">
    <property type="nucleotide sequence ID" value="NZ_JACJSG010000022.1"/>
</dbReference>
<proteinExistence type="predicted"/>
<reference evidence="1 2" key="1">
    <citation type="journal article" date="2020" name="ISME J.">
        <title>Comparative genomics reveals insights into cyanobacterial evolution and habitat adaptation.</title>
        <authorList>
            <person name="Chen M.Y."/>
            <person name="Teng W.K."/>
            <person name="Zhao L."/>
            <person name="Hu C.X."/>
            <person name="Zhou Y.K."/>
            <person name="Han B.P."/>
            <person name="Song L.R."/>
            <person name="Shu W.S."/>
        </authorList>
    </citation>
    <scope>NUCLEOTIDE SEQUENCE [LARGE SCALE GENOMIC DNA]</scope>
    <source>
        <strain evidence="1 2">FACHB-119</strain>
    </source>
</reference>
<comment type="caution">
    <text evidence="1">The sequence shown here is derived from an EMBL/GenBank/DDBJ whole genome shotgun (WGS) entry which is preliminary data.</text>
</comment>
<keyword evidence="2" id="KW-1185">Reference proteome</keyword>
<dbReference type="EMBL" id="JACJSG010000022">
    <property type="protein sequence ID" value="MBD2502259.1"/>
    <property type="molecule type" value="Genomic_DNA"/>
</dbReference>
<organism evidence="1 2">
    <name type="scientific">Anabaena azotica FACHB-119</name>
    <dbReference type="NCBI Taxonomy" id="947527"/>
    <lineage>
        <taxon>Bacteria</taxon>
        <taxon>Bacillati</taxon>
        <taxon>Cyanobacteriota</taxon>
        <taxon>Cyanophyceae</taxon>
        <taxon>Nostocales</taxon>
        <taxon>Nostocaceae</taxon>
        <taxon>Anabaena</taxon>
        <taxon>Anabaena azotica</taxon>
    </lineage>
</organism>
<evidence type="ECO:0000313" key="2">
    <source>
        <dbReference type="Proteomes" id="UP000661112"/>
    </source>
</evidence>
<name>A0ABR8D518_9NOST</name>
<protein>
    <submittedName>
        <fullName evidence="1">Uncharacterized protein</fullName>
    </submittedName>
</protein>
<sequence length="147" mass="16116">MVWIQQGRKILTTVVLVLLLMITTACSGGGNVAQLDRTSAPSDIGRDAAYSQLERGNSPSGQTFGNWVVQTSQGLIKDAYVRDNNKLGVVISPQVRPNEVKPLVKSLAQGFHKNFPNQDLTVLVYGPDKKLILTAKYDVQSNQIQYT</sequence>
<dbReference type="Proteomes" id="UP000661112">
    <property type="component" value="Unassembled WGS sequence"/>
</dbReference>
<evidence type="ECO:0000313" key="1">
    <source>
        <dbReference type="EMBL" id="MBD2502259.1"/>
    </source>
</evidence>